<evidence type="ECO:0000313" key="3">
    <source>
        <dbReference type="Proteomes" id="UP000064967"/>
    </source>
</evidence>
<proteinExistence type="predicted"/>
<dbReference type="Gene3D" id="1.25.40.10">
    <property type="entry name" value="Tetratricopeptide repeat domain"/>
    <property type="match status" value="1"/>
</dbReference>
<feature type="compositionally biased region" description="Low complexity" evidence="1">
    <location>
        <begin position="125"/>
        <end position="141"/>
    </location>
</feature>
<dbReference type="STRING" id="1391654.AKJ09_09968"/>
<evidence type="ECO:0000313" key="2">
    <source>
        <dbReference type="EMBL" id="AKV03305.1"/>
    </source>
</evidence>
<dbReference type="RefSeq" id="WP_146654096.1">
    <property type="nucleotide sequence ID" value="NZ_CP012333.1"/>
</dbReference>
<keyword evidence="3" id="KW-1185">Reference proteome</keyword>
<dbReference type="EMBL" id="CP012333">
    <property type="protein sequence ID" value="AKV03305.1"/>
    <property type="molecule type" value="Genomic_DNA"/>
</dbReference>
<accession>A0A0K1QD11</accession>
<dbReference type="AlphaFoldDB" id="A0A0K1QD11"/>
<evidence type="ECO:0008006" key="4">
    <source>
        <dbReference type="Google" id="ProtNLM"/>
    </source>
</evidence>
<feature type="compositionally biased region" description="Basic and acidic residues" evidence="1">
    <location>
        <begin position="142"/>
        <end position="154"/>
    </location>
</feature>
<feature type="region of interest" description="Disordered" evidence="1">
    <location>
        <begin position="110"/>
        <end position="178"/>
    </location>
</feature>
<reference evidence="2 3" key="1">
    <citation type="submission" date="2015-08" db="EMBL/GenBank/DDBJ databases">
        <authorList>
            <person name="Babu N.S."/>
            <person name="Beckwith C.J."/>
            <person name="Beseler K.G."/>
            <person name="Brison A."/>
            <person name="Carone J.V."/>
            <person name="Caskin T.P."/>
            <person name="Diamond M."/>
            <person name="Durham M.E."/>
            <person name="Foxe J.M."/>
            <person name="Go M."/>
            <person name="Henderson B.A."/>
            <person name="Jones I.B."/>
            <person name="McGettigan J.A."/>
            <person name="Micheletti S.J."/>
            <person name="Nasrallah M.E."/>
            <person name="Ortiz D."/>
            <person name="Piller C.R."/>
            <person name="Privatt S.R."/>
            <person name="Schneider S.L."/>
            <person name="Sharp S."/>
            <person name="Smith T.C."/>
            <person name="Stanton J.D."/>
            <person name="Ullery H.E."/>
            <person name="Wilson R.J."/>
            <person name="Serrano M.G."/>
            <person name="Buck G."/>
            <person name="Lee V."/>
            <person name="Wang Y."/>
            <person name="Carvalho R."/>
            <person name="Voegtly L."/>
            <person name="Shi R."/>
            <person name="Duckworth R."/>
            <person name="Johnson A."/>
            <person name="Loviza R."/>
            <person name="Walstead R."/>
            <person name="Shah Z."/>
            <person name="Kiflezghi M."/>
            <person name="Wade K."/>
            <person name="Ball S.L."/>
            <person name="Bradley K.W."/>
            <person name="Asai D.J."/>
            <person name="Bowman C.A."/>
            <person name="Russell D.A."/>
            <person name="Pope W.H."/>
            <person name="Jacobs-Sera D."/>
            <person name="Hendrix R.W."/>
            <person name="Hatfull G.F."/>
        </authorList>
    </citation>
    <scope>NUCLEOTIDE SEQUENCE [LARGE SCALE GENOMIC DNA]</scope>
    <source>
        <strain evidence="2 3">DSM 27648</strain>
    </source>
</reference>
<evidence type="ECO:0000256" key="1">
    <source>
        <dbReference type="SAM" id="MobiDB-lite"/>
    </source>
</evidence>
<protein>
    <recommendedName>
        <fullName evidence="4">Outer membrane lipoprotein BamD-like domain-containing protein</fullName>
    </recommendedName>
</protein>
<gene>
    <name evidence="2" type="ORF">AKJ09_09968</name>
</gene>
<name>A0A0K1QD11_9BACT</name>
<sequence length="275" mass="28367">MAKFDIGSPDIGDGDPLTNEILDSAFDDVPSAGARDRLLATFDLAPADAGTKQGSSPQAVFGGRYAQVVGLALAIGATAAVVSVGLRDRNPSHTPEADTVAAIANVEGTTSPASTESVGHPPAEPARSAPVSPLAVSAPPVTHERADTRPENRARPTARLTPAAPVAQAPEDARGSSLGREVARVTAARSALAAGDVSRTLALLDSYDAEFPAGTLAIEASVLRIEALARSGRRDEARRLGDQFLAQHPRGAFARRVESSLELASPENHESPPAR</sequence>
<feature type="compositionally biased region" description="Low complexity" evidence="1">
    <location>
        <begin position="155"/>
        <end position="167"/>
    </location>
</feature>
<dbReference type="InterPro" id="IPR011990">
    <property type="entry name" value="TPR-like_helical_dom_sf"/>
</dbReference>
<organism evidence="2 3">
    <name type="scientific">Labilithrix luteola</name>
    <dbReference type="NCBI Taxonomy" id="1391654"/>
    <lineage>
        <taxon>Bacteria</taxon>
        <taxon>Pseudomonadati</taxon>
        <taxon>Myxococcota</taxon>
        <taxon>Polyangia</taxon>
        <taxon>Polyangiales</taxon>
        <taxon>Labilitrichaceae</taxon>
        <taxon>Labilithrix</taxon>
    </lineage>
</organism>
<dbReference type="KEGG" id="llu:AKJ09_09968"/>
<dbReference type="Proteomes" id="UP000064967">
    <property type="component" value="Chromosome"/>
</dbReference>